<sequence length="122" mass="12582">MRRGRRVAPLLEVNVQNVLAGVKTIAAAKTTVAAIHAPDTGSAAGGLAGFETAGALGGVQEAVDDSLRVVAGRYEKLADMIRTSVTLMDVLDQVLPAQARQELLTRTVGKAMTALGDMNPAA</sequence>
<comment type="caution">
    <text evidence="2">The sequence shown here is derived from an EMBL/GenBank/DDBJ whole genome shotgun (WGS) entry which is preliminary data.</text>
</comment>
<accession>A0A9P3Q5G9</accession>
<name>A0A9P3Q5G9_9MYCO</name>
<organism evidence="2 3">
    <name type="scientific">Mycobacterium kiyosense</name>
    <dbReference type="NCBI Taxonomy" id="2871094"/>
    <lineage>
        <taxon>Bacteria</taxon>
        <taxon>Bacillati</taxon>
        <taxon>Actinomycetota</taxon>
        <taxon>Actinomycetes</taxon>
        <taxon>Mycobacteriales</taxon>
        <taxon>Mycobacteriaceae</taxon>
        <taxon>Mycobacterium</taxon>
    </lineage>
</organism>
<keyword evidence="3" id="KW-1185">Reference proteome</keyword>
<dbReference type="EMBL" id="BRZI01000010">
    <property type="protein sequence ID" value="GLD30027.1"/>
    <property type="molecule type" value="Genomic_DNA"/>
</dbReference>
<evidence type="ECO:0000313" key="2">
    <source>
        <dbReference type="EMBL" id="GLD30027.1"/>
    </source>
</evidence>
<proteinExistence type="predicted"/>
<dbReference type="EMBL" id="BRXE01000010">
    <property type="protein sequence ID" value="GLB82260.1"/>
    <property type="molecule type" value="Genomic_DNA"/>
</dbReference>
<dbReference type="Proteomes" id="UP001064782">
    <property type="component" value="Unassembled WGS sequence"/>
</dbReference>
<protein>
    <submittedName>
        <fullName evidence="2">Uncharacterized protein</fullName>
    </submittedName>
</protein>
<reference evidence="2" key="1">
    <citation type="submission" date="2022-08" db="EMBL/GenBank/DDBJ databases">
        <title>Mycobacterium kiyosense sp. nov., scotochromogenic slow-glowing species isolated from respiratory specimens.</title>
        <authorList>
            <person name="Fukano H."/>
            <person name="Kazumi Y."/>
            <person name="Sakagami N."/>
            <person name="Ato M."/>
            <person name="Mitarai S."/>
            <person name="Hoshino Y."/>
        </authorList>
    </citation>
    <scope>NUCLEOTIDE SEQUENCE</scope>
    <source>
        <strain evidence="2">1413</strain>
        <strain evidence="1">SRL2020-028</strain>
    </source>
</reference>
<dbReference type="AlphaFoldDB" id="A0A9P3Q5G9"/>
<dbReference type="Proteomes" id="UP001165663">
    <property type="component" value="Unassembled WGS sequence"/>
</dbReference>
<gene>
    <name evidence="2" type="ORF">Mkiyose1413_19100</name>
    <name evidence="1" type="ORF">SRL2020028_15160</name>
</gene>
<evidence type="ECO:0000313" key="1">
    <source>
        <dbReference type="EMBL" id="GLB82260.1"/>
    </source>
</evidence>
<evidence type="ECO:0000313" key="3">
    <source>
        <dbReference type="Proteomes" id="UP001064782"/>
    </source>
</evidence>